<gene>
    <name evidence="1" type="primary">98</name>
    <name evidence="1" type="ORF">SEA_PHENDRIX_98</name>
</gene>
<name>A0A514U157_9CAUD</name>
<proteinExistence type="predicted"/>
<evidence type="ECO:0000313" key="2">
    <source>
        <dbReference type="Proteomes" id="UP000319596"/>
    </source>
</evidence>
<keyword evidence="2" id="KW-1185">Reference proteome</keyword>
<evidence type="ECO:0000313" key="1">
    <source>
        <dbReference type="EMBL" id="QDK02646.1"/>
    </source>
</evidence>
<dbReference type="RefSeq" id="YP_010649142.1">
    <property type="nucleotide sequence ID" value="NC_070764.1"/>
</dbReference>
<dbReference type="GeneID" id="77924660"/>
<protein>
    <submittedName>
        <fullName evidence="1">Uncharacterized protein</fullName>
    </submittedName>
</protein>
<accession>A0A514U157</accession>
<reference evidence="1 2" key="1">
    <citation type="submission" date="2019-06" db="EMBL/GenBank/DDBJ databases">
        <authorList>
            <person name="Burns M.A."/>
            <person name="Hill G.C."/>
            <person name="Wesley B.E."/>
            <person name="Womack T.V."/>
            <person name="Krukonis G.P."/>
            <person name="Delesalle V.A."/>
            <person name="Garlena R.A."/>
            <person name="Russell D.A."/>
            <person name="Pope W.H."/>
            <person name="Jacobs-Sera D."/>
            <person name="Hatfull G.F."/>
        </authorList>
    </citation>
    <scope>NUCLEOTIDE SEQUENCE [LARGE SCALE GENOMIC DNA]</scope>
</reference>
<sequence>MMFKRRLCTSETPCPQRPRWFLMMWHAKPWVCPQCGRQWATEYRYRPVEGIDVDEAFMGGAWEWVDVTPLSHQ</sequence>
<dbReference type="KEGG" id="vg:77924660"/>
<dbReference type="Proteomes" id="UP000319596">
    <property type="component" value="Segment"/>
</dbReference>
<organism evidence="1 2">
    <name type="scientific">Gordonia phage Phendrix</name>
    <dbReference type="NCBI Taxonomy" id="2593335"/>
    <lineage>
        <taxon>Viruses</taxon>
        <taxon>Duplodnaviria</taxon>
        <taxon>Heunggongvirae</taxon>
        <taxon>Uroviricota</taxon>
        <taxon>Caudoviricetes</taxon>
        <taxon>Godonkavirus</taxon>
        <taxon>Godonkavirus phendrix</taxon>
    </lineage>
</organism>
<dbReference type="EMBL" id="MN096369">
    <property type="protein sequence ID" value="QDK02646.1"/>
    <property type="molecule type" value="Genomic_DNA"/>
</dbReference>